<accession>A0A7J6CMZ7</accession>
<dbReference type="PANTHER" id="PTHR11804:SF55">
    <property type="entry name" value="NEUROLYSIN (METALLOPEPTIDASE M3 FAMILY)"/>
    <property type="match status" value="1"/>
</dbReference>
<comment type="subcellular location">
    <subcellularLocation>
        <location evidence="1">Cytoplasm</location>
    </subcellularLocation>
</comment>
<dbReference type="FunFam" id="3.40.390.10:FF:000006">
    <property type="entry name" value="Thimet oligopeptidase 1"/>
    <property type="match status" value="1"/>
</dbReference>
<dbReference type="Gene3D" id="3.40.390.10">
    <property type="entry name" value="Collagenase (Catalytic Domain)"/>
    <property type="match status" value="1"/>
</dbReference>
<dbReference type="InterPro" id="IPR001567">
    <property type="entry name" value="Pept_M3A_M3B_dom"/>
</dbReference>
<dbReference type="SUPFAM" id="SSF55486">
    <property type="entry name" value="Metalloproteases ('zincins'), catalytic domain"/>
    <property type="match status" value="1"/>
</dbReference>
<keyword evidence="8 9" id="KW-0482">Metalloprotease</keyword>
<dbReference type="OrthoDB" id="534666at2759"/>
<evidence type="ECO:0000259" key="10">
    <source>
        <dbReference type="Pfam" id="PF01432"/>
    </source>
</evidence>
<evidence type="ECO:0000256" key="4">
    <source>
        <dbReference type="ARBA" id="ARBA00022670"/>
    </source>
</evidence>
<reference evidence="11 12" key="1">
    <citation type="submission" date="2020-04" db="EMBL/GenBank/DDBJ databases">
        <title>Chromosome-level genome assembly of a cyprinid fish Onychostoma macrolepis by integration of Nanopore Sequencing, Bionano and Hi-C technology.</title>
        <authorList>
            <person name="Wang D."/>
        </authorList>
    </citation>
    <scope>NUCLEOTIDE SEQUENCE [LARGE SCALE GENOMIC DNA]</scope>
    <source>
        <strain evidence="11">SWU-2019</strain>
        <tissue evidence="11">Muscle</tissue>
    </source>
</reference>
<evidence type="ECO:0000256" key="2">
    <source>
        <dbReference type="ARBA" id="ARBA00006040"/>
    </source>
</evidence>
<dbReference type="GO" id="GO:0005758">
    <property type="term" value="C:mitochondrial intermembrane space"/>
    <property type="evidence" value="ECO:0007669"/>
    <property type="project" value="TreeGrafter"/>
</dbReference>
<keyword evidence="12" id="KW-1185">Reference proteome</keyword>
<dbReference type="Proteomes" id="UP000579812">
    <property type="component" value="Unassembled WGS sequence"/>
</dbReference>
<sequence>MFILGISVTRALRRIILSSSKLKMTLQNGSVISAHSCSSTADKNSTLRWDLTPEEIRHQTQRLIQRIKQAYDAVGSVDIGKVCFENTLQAIADAKADYTASRHVLDFPQYVSPCKEVRSASTEADKRLSDFDVEVSMRVDVFQRLIALQEKQSGDLLPESERFLGRLIKVGKRNGLHLSKDIQEEIKSISKQISELSIDFNQNLNEENTMLLFSQQELVGLAESYVNGLEKTEDGRYKVTLAYPHYFPLMKRCHVPETRRKMEMAFHSRCKDVNTAILEQLIELRARLAKLLGFSSHANYVLEMTMAKNSENVAQFLNELYKRLRPVGEQERQYLLSLKHADCERRGLEFDGQLHAWDMPYYMNQVEQVKFAVDKDKLIEYFPLEVVTEGLLNIYQDLLGLRFQQMEDAHMWHDSVKLYSVLDSVTGEEIGQFYLDLHPREGKYGHAACFGLQPGCVGPDGKRRMPVAAMVANFTKPTSNWPSLLQHHEVETFFHEFGHVMHELCSRARYAEFSGTQVETDFVEVPSQMLENWVWEKEPLRRMSRHYKDGSPIPDGLLDKLIASRVANTGLMNLRQIVLSKADQTLHAKDRADTAAEFARHSKDILGIPATPGTNMTASFSHLAGGYDGQYYSYLWSEVYSMDIFFSRFKKEGILNPKVGREYRRVVLEAGGSVDGMDMLKTFLGREPCQDAFFQCKGLTQTITDQNSH</sequence>
<dbReference type="CDD" id="cd06455">
    <property type="entry name" value="M3A_TOP"/>
    <property type="match status" value="1"/>
</dbReference>
<dbReference type="InterPro" id="IPR024080">
    <property type="entry name" value="Neurolysin/TOP_N"/>
</dbReference>
<dbReference type="AlphaFoldDB" id="A0A7J6CMZ7"/>
<evidence type="ECO:0000256" key="5">
    <source>
        <dbReference type="ARBA" id="ARBA00022723"/>
    </source>
</evidence>
<dbReference type="InterPro" id="IPR024079">
    <property type="entry name" value="MetalloPept_cat_dom_sf"/>
</dbReference>
<evidence type="ECO:0000313" key="11">
    <source>
        <dbReference type="EMBL" id="KAF4107945.1"/>
    </source>
</evidence>
<evidence type="ECO:0000256" key="8">
    <source>
        <dbReference type="ARBA" id="ARBA00023049"/>
    </source>
</evidence>
<dbReference type="FunFam" id="1.20.1050.40:FF:000001">
    <property type="entry name" value="Thimet oligopeptidase 1"/>
    <property type="match status" value="1"/>
</dbReference>
<comment type="cofactor">
    <cofactor evidence="9">
        <name>Zn(2+)</name>
        <dbReference type="ChEBI" id="CHEBI:29105"/>
    </cofactor>
    <text evidence="9">Binds 1 zinc ion.</text>
</comment>
<evidence type="ECO:0000256" key="9">
    <source>
        <dbReference type="RuleBase" id="RU003435"/>
    </source>
</evidence>
<evidence type="ECO:0000256" key="7">
    <source>
        <dbReference type="ARBA" id="ARBA00022833"/>
    </source>
</evidence>
<keyword evidence="4 9" id="KW-0645">Protease</keyword>
<dbReference type="GO" id="GO:0004222">
    <property type="term" value="F:metalloendopeptidase activity"/>
    <property type="evidence" value="ECO:0007669"/>
    <property type="project" value="InterPro"/>
</dbReference>
<feature type="domain" description="Peptidase M3A/M3B catalytic" evidence="10">
    <location>
        <begin position="249"/>
        <end position="695"/>
    </location>
</feature>
<dbReference type="Pfam" id="PF01432">
    <property type="entry name" value="Peptidase_M3"/>
    <property type="match status" value="1"/>
</dbReference>
<dbReference type="PANTHER" id="PTHR11804">
    <property type="entry name" value="PROTEASE M3 THIMET OLIGOPEPTIDASE-RELATED"/>
    <property type="match status" value="1"/>
</dbReference>
<dbReference type="Gene3D" id="1.10.1370.10">
    <property type="entry name" value="Neurolysin, domain 3"/>
    <property type="match status" value="1"/>
</dbReference>
<dbReference type="GO" id="GO:0006508">
    <property type="term" value="P:proteolysis"/>
    <property type="evidence" value="ECO:0007669"/>
    <property type="project" value="UniProtKB-KW"/>
</dbReference>
<proteinExistence type="inferred from homology"/>
<comment type="caution">
    <text evidence="11">The sequence shown here is derived from an EMBL/GenBank/DDBJ whole genome shotgun (WGS) entry which is preliminary data.</text>
</comment>
<keyword evidence="7 9" id="KW-0862">Zinc</keyword>
<comment type="similarity">
    <text evidence="2 9">Belongs to the peptidase M3 family.</text>
</comment>
<evidence type="ECO:0000256" key="3">
    <source>
        <dbReference type="ARBA" id="ARBA00022490"/>
    </source>
</evidence>
<protein>
    <recommendedName>
        <fullName evidence="10">Peptidase M3A/M3B catalytic domain-containing protein</fullName>
    </recommendedName>
</protein>
<name>A0A7J6CMZ7_9TELE</name>
<gene>
    <name evidence="11" type="ORF">G5714_010704</name>
</gene>
<dbReference type="InterPro" id="IPR045090">
    <property type="entry name" value="Pept_M3A_M3B"/>
</dbReference>
<keyword evidence="6 9" id="KW-0378">Hydrolase</keyword>
<dbReference type="EMBL" id="JAAMOB010000010">
    <property type="protein sequence ID" value="KAF4107945.1"/>
    <property type="molecule type" value="Genomic_DNA"/>
</dbReference>
<keyword evidence="3" id="KW-0963">Cytoplasm</keyword>
<dbReference type="GO" id="GO:0046872">
    <property type="term" value="F:metal ion binding"/>
    <property type="evidence" value="ECO:0007669"/>
    <property type="project" value="UniProtKB-UniRule"/>
</dbReference>
<organism evidence="11 12">
    <name type="scientific">Onychostoma macrolepis</name>
    <dbReference type="NCBI Taxonomy" id="369639"/>
    <lineage>
        <taxon>Eukaryota</taxon>
        <taxon>Metazoa</taxon>
        <taxon>Chordata</taxon>
        <taxon>Craniata</taxon>
        <taxon>Vertebrata</taxon>
        <taxon>Euteleostomi</taxon>
        <taxon>Actinopterygii</taxon>
        <taxon>Neopterygii</taxon>
        <taxon>Teleostei</taxon>
        <taxon>Ostariophysi</taxon>
        <taxon>Cypriniformes</taxon>
        <taxon>Cyprinidae</taxon>
        <taxon>Acrossocheilinae</taxon>
        <taxon>Onychostoma</taxon>
    </lineage>
</organism>
<dbReference type="FunFam" id="1.10.1370.10:FF:000014">
    <property type="entry name" value="Thimet oligopeptidase 1"/>
    <property type="match status" value="1"/>
</dbReference>
<evidence type="ECO:0000256" key="6">
    <source>
        <dbReference type="ARBA" id="ARBA00022801"/>
    </source>
</evidence>
<dbReference type="GO" id="GO:0006518">
    <property type="term" value="P:peptide metabolic process"/>
    <property type="evidence" value="ECO:0007669"/>
    <property type="project" value="TreeGrafter"/>
</dbReference>
<dbReference type="Gene3D" id="1.20.1050.40">
    <property type="entry name" value="Endopeptidase. Chain P, domain 1"/>
    <property type="match status" value="1"/>
</dbReference>
<evidence type="ECO:0000256" key="1">
    <source>
        <dbReference type="ARBA" id="ARBA00004496"/>
    </source>
</evidence>
<dbReference type="InterPro" id="IPR024077">
    <property type="entry name" value="Neurolysin/TOP_dom2"/>
</dbReference>
<evidence type="ECO:0000313" key="12">
    <source>
        <dbReference type="Proteomes" id="UP000579812"/>
    </source>
</evidence>
<keyword evidence="5 9" id="KW-0479">Metal-binding</keyword>